<reference evidence="2" key="1">
    <citation type="submission" date="2023-01" db="EMBL/GenBank/DDBJ databases">
        <title>Genome assembly of the deep-sea coral Lophelia pertusa.</title>
        <authorList>
            <person name="Herrera S."/>
            <person name="Cordes E."/>
        </authorList>
    </citation>
    <scope>NUCLEOTIDE SEQUENCE</scope>
    <source>
        <strain evidence="2">USNM1676648</strain>
        <tissue evidence="2">Polyp</tissue>
    </source>
</reference>
<protein>
    <submittedName>
        <fullName evidence="2">Uncharacterized protein</fullName>
    </submittedName>
</protein>
<organism evidence="2 3">
    <name type="scientific">Desmophyllum pertusum</name>
    <dbReference type="NCBI Taxonomy" id="174260"/>
    <lineage>
        <taxon>Eukaryota</taxon>
        <taxon>Metazoa</taxon>
        <taxon>Cnidaria</taxon>
        <taxon>Anthozoa</taxon>
        <taxon>Hexacorallia</taxon>
        <taxon>Scleractinia</taxon>
        <taxon>Caryophylliina</taxon>
        <taxon>Caryophylliidae</taxon>
        <taxon>Desmophyllum</taxon>
    </lineage>
</organism>
<name>A0A9W9YJT7_9CNID</name>
<comment type="caution">
    <text evidence="2">The sequence shown here is derived from an EMBL/GenBank/DDBJ whole genome shotgun (WGS) entry which is preliminary data.</text>
</comment>
<feature type="compositionally biased region" description="Basic and acidic residues" evidence="1">
    <location>
        <begin position="20"/>
        <end position="30"/>
    </location>
</feature>
<dbReference type="Proteomes" id="UP001163046">
    <property type="component" value="Unassembled WGS sequence"/>
</dbReference>
<proteinExistence type="predicted"/>
<gene>
    <name evidence="2" type="ORF">OS493_003026</name>
</gene>
<evidence type="ECO:0000313" key="2">
    <source>
        <dbReference type="EMBL" id="KAJ7340293.1"/>
    </source>
</evidence>
<keyword evidence="3" id="KW-1185">Reference proteome</keyword>
<dbReference type="AlphaFoldDB" id="A0A9W9YJT7"/>
<feature type="compositionally biased region" description="Basic and acidic residues" evidence="1">
    <location>
        <begin position="43"/>
        <end position="62"/>
    </location>
</feature>
<feature type="region of interest" description="Disordered" evidence="1">
    <location>
        <begin position="1"/>
        <end position="77"/>
    </location>
</feature>
<evidence type="ECO:0000256" key="1">
    <source>
        <dbReference type="SAM" id="MobiDB-lite"/>
    </source>
</evidence>
<sequence length="110" mass="12589">MQARVGQLKSRRVEVQQAPRQEEDSELMREMRKKAQRASRAFVESEKPTHLSVDDNQRKLEDNDSLQSLENTERLESPKQVKDFVDSLFDPVLSQGVEGLSDEVALQGSF</sequence>
<evidence type="ECO:0000313" key="3">
    <source>
        <dbReference type="Proteomes" id="UP001163046"/>
    </source>
</evidence>
<accession>A0A9W9YJT7</accession>
<dbReference type="EMBL" id="MU827778">
    <property type="protein sequence ID" value="KAJ7340293.1"/>
    <property type="molecule type" value="Genomic_DNA"/>
</dbReference>